<feature type="domain" description="ParB-like N-terminal" evidence="6">
    <location>
        <begin position="37"/>
        <end position="126"/>
    </location>
</feature>
<dbReference type="OrthoDB" id="9802051at2"/>
<dbReference type="Pfam" id="PF02195">
    <property type="entry name" value="ParB_N"/>
    <property type="match status" value="1"/>
</dbReference>
<evidence type="ECO:0000256" key="3">
    <source>
        <dbReference type="ARBA" id="ARBA00022829"/>
    </source>
</evidence>
<dbReference type="InterPro" id="IPR004437">
    <property type="entry name" value="ParB/RepB/Spo0J"/>
</dbReference>
<dbReference type="SMART" id="SM00470">
    <property type="entry name" value="ParB"/>
    <property type="match status" value="1"/>
</dbReference>
<comment type="subcellular location">
    <subcellularLocation>
        <location evidence="1">Cytoplasm</location>
        <location evidence="1">Nucleoid</location>
    </subcellularLocation>
</comment>
<dbReference type="Proteomes" id="UP000199230">
    <property type="component" value="Unassembled WGS sequence"/>
</dbReference>
<dbReference type="GO" id="GO:0009295">
    <property type="term" value="C:nucleoid"/>
    <property type="evidence" value="ECO:0007669"/>
    <property type="project" value="UniProtKB-SubCell"/>
</dbReference>
<dbReference type="Pfam" id="PF17762">
    <property type="entry name" value="HTH_ParB"/>
    <property type="match status" value="1"/>
</dbReference>
<dbReference type="RefSeq" id="WP_093314979.1">
    <property type="nucleotide sequence ID" value="NZ_FNPV01000009.1"/>
</dbReference>
<dbReference type="FunFam" id="1.10.10.2830:FF:000001">
    <property type="entry name" value="Chromosome partitioning protein ParB"/>
    <property type="match status" value="1"/>
</dbReference>
<feature type="region of interest" description="Disordered" evidence="5">
    <location>
        <begin position="226"/>
        <end position="246"/>
    </location>
</feature>
<dbReference type="PANTHER" id="PTHR33375:SF1">
    <property type="entry name" value="CHROMOSOME-PARTITIONING PROTEIN PARB-RELATED"/>
    <property type="match status" value="1"/>
</dbReference>
<evidence type="ECO:0000256" key="2">
    <source>
        <dbReference type="ARBA" id="ARBA00006295"/>
    </source>
</evidence>
<name>A0A1H3QJA4_9FIRM</name>
<dbReference type="InterPro" id="IPR036086">
    <property type="entry name" value="ParB/Sulfiredoxin_sf"/>
</dbReference>
<keyword evidence="3" id="KW-0159">Chromosome partition</keyword>
<dbReference type="Gene3D" id="1.10.10.2830">
    <property type="match status" value="1"/>
</dbReference>
<dbReference type="InterPro" id="IPR057240">
    <property type="entry name" value="ParB_dimer_C"/>
</dbReference>
<dbReference type="GO" id="GO:0007059">
    <property type="term" value="P:chromosome segregation"/>
    <property type="evidence" value="ECO:0007669"/>
    <property type="project" value="UniProtKB-KW"/>
</dbReference>
<evidence type="ECO:0000256" key="4">
    <source>
        <dbReference type="ARBA" id="ARBA00023125"/>
    </source>
</evidence>
<dbReference type="GO" id="GO:0005694">
    <property type="term" value="C:chromosome"/>
    <property type="evidence" value="ECO:0007669"/>
    <property type="project" value="TreeGrafter"/>
</dbReference>
<organism evidence="7 8">
    <name type="scientific">Tindallia californiensis</name>
    <dbReference type="NCBI Taxonomy" id="159292"/>
    <lineage>
        <taxon>Bacteria</taxon>
        <taxon>Bacillati</taxon>
        <taxon>Bacillota</taxon>
        <taxon>Clostridia</taxon>
        <taxon>Peptostreptococcales</taxon>
        <taxon>Tindalliaceae</taxon>
        <taxon>Tindallia</taxon>
    </lineage>
</organism>
<evidence type="ECO:0000313" key="8">
    <source>
        <dbReference type="Proteomes" id="UP000199230"/>
    </source>
</evidence>
<dbReference type="FunFam" id="3.90.1530.30:FF:000001">
    <property type="entry name" value="Chromosome partitioning protein ParB"/>
    <property type="match status" value="1"/>
</dbReference>
<dbReference type="InterPro" id="IPR050336">
    <property type="entry name" value="Chromosome_partition/occlusion"/>
</dbReference>
<evidence type="ECO:0000256" key="5">
    <source>
        <dbReference type="SAM" id="MobiDB-lite"/>
    </source>
</evidence>
<keyword evidence="8" id="KW-1185">Reference proteome</keyword>
<dbReference type="PANTHER" id="PTHR33375">
    <property type="entry name" value="CHROMOSOME-PARTITIONING PROTEIN PARB-RELATED"/>
    <property type="match status" value="1"/>
</dbReference>
<protein>
    <submittedName>
        <fullName evidence="7">Chromosome partitioning protein, ParB family</fullName>
    </submittedName>
</protein>
<comment type="similarity">
    <text evidence="2">Belongs to the ParB family.</text>
</comment>
<dbReference type="GO" id="GO:0045881">
    <property type="term" value="P:positive regulation of sporulation resulting in formation of a cellular spore"/>
    <property type="evidence" value="ECO:0007669"/>
    <property type="project" value="TreeGrafter"/>
</dbReference>
<proteinExistence type="inferred from homology"/>
<dbReference type="NCBIfam" id="TIGR00180">
    <property type="entry name" value="parB_part"/>
    <property type="match status" value="1"/>
</dbReference>
<gene>
    <name evidence="7" type="ORF">SAMN05192546_109128</name>
</gene>
<reference evidence="7 8" key="1">
    <citation type="submission" date="2016-10" db="EMBL/GenBank/DDBJ databases">
        <authorList>
            <person name="de Groot N.N."/>
        </authorList>
    </citation>
    <scope>NUCLEOTIDE SEQUENCE [LARGE SCALE GENOMIC DNA]</scope>
    <source>
        <strain evidence="7 8">APO</strain>
    </source>
</reference>
<dbReference type="InterPro" id="IPR003115">
    <property type="entry name" value="ParB_N"/>
</dbReference>
<dbReference type="AlphaFoldDB" id="A0A1H3QJA4"/>
<dbReference type="Pfam" id="PF23552">
    <property type="entry name" value="ParB_C"/>
    <property type="match status" value="1"/>
</dbReference>
<keyword evidence="4" id="KW-0238">DNA-binding</keyword>
<accession>A0A1H3QJA4</accession>
<dbReference type="EMBL" id="FNPV01000009">
    <property type="protein sequence ID" value="SDZ13496.1"/>
    <property type="molecule type" value="Genomic_DNA"/>
</dbReference>
<dbReference type="SUPFAM" id="SSF110849">
    <property type="entry name" value="ParB/Sulfiredoxin"/>
    <property type="match status" value="1"/>
</dbReference>
<sequence>MAGQTKKRGLGKGLEALIPHWQDVEQESTSVEKDQIRMILREAVFPNENQPRKVFDPEALQDLAHSLRQHGMIQPILVAKKQKGYMIIVGERRWRAAQEIGMEKIPCIVKEYSERELYEVALIENLQRENLSVIEEANAYQYLMEEYKLNHTSLGEALGKSRSYVANTLRLLQLHPPVRQMVKDGQLSGSQGRALLGISDPELQEELAHRIKDGKLNVRQVEELVRQENKKQKAKPKSKTKQKDPEVLAVESRLRDYFSTKVSISNSGKKGKIEIEYYNQEDLNRILEMLNATE</sequence>
<dbReference type="GO" id="GO:0003677">
    <property type="term" value="F:DNA binding"/>
    <property type="evidence" value="ECO:0007669"/>
    <property type="project" value="UniProtKB-KW"/>
</dbReference>
<dbReference type="STRING" id="159292.SAMN05192546_109128"/>
<evidence type="ECO:0000256" key="1">
    <source>
        <dbReference type="ARBA" id="ARBA00004453"/>
    </source>
</evidence>
<evidence type="ECO:0000259" key="6">
    <source>
        <dbReference type="SMART" id="SM00470"/>
    </source>
</evidence>
<evidence type="ECO:0000313" key="7">
    <source>
        <dbReference type="EMBL" id="SDZ13496.1"/>
    </source>
</evidence>
<dbReference type="SUPFAM" id="SSF109709">
    <property type="entry name" value="KorB DNA-binding domain-like"/>
    <property type="match status" value="1"/>
</dbReference>
<dbReference type="InterPro" id="IPR041468">
    <property type="entry name" value="HTH_ParB/Spo0J"/>
</dbReference>
<dbReference type="Gene3D" id="3.90.1530.30">
    <property type="match status" value="1"/>
</dbReference>
<dbReference type="CDD" id="cd16393">
    <property type="entry name" value="SPO0J_N"/>
    <property type="match status" value="1"/>
</dbReference>